<sequence length="72" mass="8275">MIPIIIDIGLVKSVTTLTNPMVLQELNSDHYSMMTKILKTKRDHIFELTKNNQEAITSQEKANHLASQFDFK</sequence>
<dbReference type="Proteomes" id="UP000614350">
    <property type="component" value="Unassembled WGS sequence"/>
</dbReference>
<proteinExistence type="predicted"/>
<name>A0A834JJT1_VESVU</name>
<comment type="caution">
    <text evidence="1">The sequence shown here is derived from an EMBL/GenBank/DDBJ whole genome shotgun (WGS) entry which is preliminary data.</text>
</comment>
<dbReference type="EMBL" id="JACSEA010000011">
    <property type="protein sequence ID" value="KAF7389350.1"/>
    <property type="molecule type" value="Genomic_DNA"/>
</dbReference>
<keyword evidence="2" id="KW-1185">Reference proteome</keyword>
<dbReference type="AlphaFoldDB" id="A0A834JJT1"/>
<organism evidence="1 2">
    <name type="scientific">Vespula vulgaris</name>
    <name type="common">Yellow jacket</name>
    <name type="synonym">Wasp</name>
    <dbReference type="NCBI Taxonomy" id="7454"/>
    <lineage>
        <taxon>Eukaryota</taxon>
        <taxon>Metazoa</taxon>
        <taxon>Ecdysozoa</taxon>
        <taxon>Arthropoda</taxon>
        <taxon>Hexapoda</taxon>
        <taxon>Insecta</taxon>
        <taxon>Pterygota</taxon>
        <taxon>Neoptera</taxon>
        <taxon>Endopterygota</taxon>
        <taxon>Hymenoptera</taxon>
        <taxon>Apocrita</taxon>
        <taxon>Aculeata</taxon>
        <taxon>Vespoidea</taxon>
        <taxon>Vespidae</taxon>
        <taxon>Vespinae</taxon>
        <taxon>Vespula</taxon>
    </lineage>
</organism>
<reference evidence="1" key="1">
    <citation type="journal article" date="2020" name="G3 (Bethesda)">
        <title>High-Quality Assemblies for Three Invasive Social Wasps from the &lt;i&gt;Vespula&lt;/i&gt; Genus.</title>
        <authorList>
            <person name="Harrop T.W.R."/>
            <person name="Guhlin J."/>
            <person name="McLaughlin G.M."/>
            <person name="Permina E."/>
            <person name="Stockwell P."/>
            <person name="Gilligan J."/>
            <person name="Le Lec M.F."/>
            <person name="Gruber M.A.M."/>
            <person name="Quinn O."/>
            <person name="Lovegrove M."/>
            <person name="Duncan E.J."/>
            <person name="Remnant E.J."/>
            <person name="Van Eeckhoven J."/>
            <person name="Graham B."/>
            <person name="Knapp R.A."/>
            <person name="Langford K.W."/>
            <person name="Kronenberg Z."/>
            <person name="Press M.O."/>
            <person name="Eacker S.M."/>
            <person name="Wilson-Rankin E.E."/>
            <person name="Purcell J."/>
            <person name="Lester P.J."/>
            <person name="Dearden P.K."/>
        </authorList>
    </citation>
    <scope>NUCLEOTIDE SEQUENCE</scope>
    <source>
        <strain evidence="1">Marl-1</strain>
    </source>
</reference>
<protein>
    <submittedName>
        <fullName evidence="1">Uncharacterized protein</fullName>
    </submittedName>
</protein>
<gene>
    <name evidence="1" type="ORF">HZH66_010487</name>
</gene>
<evidence type="ECO:0000313" key="2">
    <source>
        <dbReference type="Proteomes" id="UP000614350"/>
    </source>
</evidence>
<evidence type="ECO:0000313" key="1">
    <source>
        <dbReference type="EMBL" id="KAF7389350.1"/>
    </source>
</evidence>
<accession>A0A834JJT1</accession>